<keyword evidence="4" id="KW-1185">Reference proteome</keyword>
<dbReference type="PANTHER" id="PTHR44154">
    <property type="entry name" value="QUINONE OXIDOREDUCTASE"/>
    <property type="match status" value="1"/>
</dbReference>
<dbReference type="InterPro" id="IPR051603">
    <property type="entry name" value="Zinc-ADH_QOR/CCCR"/>
</dbReference>
<dbReference type="GO" id="GO:0030554">
    <property type="term" value="F:adenyl nucleotide binding"/>
    <property type="evidence" value="ECO:0007669"/>
    <property type="project" value="UniProtKB-ARBA"/>
</dbReference>
<dbReference type="OrthoDB" id="8709at2157"/>
<dbReference type="GO" id="GO:0044281">
    <property type="term" value="P:small molecule metabolic process"/>
    <property type="evidence" value="ECO:0007669"/>
    <property type="project" value="UniProtKB-ARBA"/>
</dbReference>
<evidence type="ECO:0000259" key="2">
    <source>
        <dbReference type="SMART" id="SM00829"/>
    </source>
</evidence>
<evidence type="ECO:0000313" key="4">
    <source>
        <dbReference type="Proteomes" id="UP000066737"/>
    </source>
</evidence>
<dbReference type="EC" id="1.6.5.5" evidence="3"/>
<dbReference type="KEGG" id="hhb:Hhub_2410"/>
<dbReference type="RefSeq" id="WP_059056820.1">
    <property type="nucleotide sequence ID" value="NZ_CEML01000001.1"/>
</dbReference>
<dbReference type="Pfam" id="PF13602">
    <property type="entry name" value="ADH_zinc_N_2"/>
    <property type="match status" value="1"/>
</dbReference>
<dbReference type="SMART" id="SM00829">
    <property type="entry name" value="PKS_ER"/>
    <property type="match status" value="1"/>
</dbReference>
<dbReference type="Proteomes" id="UP000066737">
    <property type="component" value="Chromosome I"/>
</dbReference>
<dbReference type="EMBL" id="LN831302">
    <property type="protein sequence ID" value="CQH56635.1"/>
    <property type="molecule type" value="Genomic_DNA"/>
</dbReference>
<dbReference type="GO" id="GO:0003960">
    <property type="term" value="F:quinone reductase (NADPH) activity"/>
    <property type="evidence" value="ECO:0007669"/>
    <property type="project" value="UniProtKB-EC"/>
</dbReference>
<dbReference type="CDD" id="cd08253">
    <property type="entry name" value="zeta_crystallin"/>
    <property type="match status" value="1"/>
</dbReference>
<dbReference type="Gene3D" id="3.90.180.10">
    <property type="entry name" value="Medium-chain alcohol dehydrogenases, catalytic domain"/>
    <property type="match status" value="1"/>
</dbReference>
<proteinExistence type="predicted"/>
<evidence type="ECO:0000313" key="3">
    <source>
        <dbReference type="EMBL" id="CQH56635.1"/>
    </source>
</evidence>
<keyword evidence="1" id="KW-0521">NADP</keyword>
<dbReference type="InterPro" id="IPR013154">
    <property type="entry name" value="ADH-like_N"/>
</dbReference>
<dbReference type="InterPro" id="IPR036291">
    <property type="entry name" value="NAD(P)-bd_dom_sf"/>
</dbReference>
<dbReference type="Gene3D" id="3.40.50.720">
    <property type="entry name" value="NAD(P)-binding Rossmann-like Domain"/>
    <property type="match status" value="1"/>
</dbReference>
<dbReference type="GeneID" id="26659051"/>
<evidence type="ECO:0000256" key="1">
    <source>
        <dbReference type="ARBA" id="ARBA00022857"/>
    </source>
</evidence>
<reference evidence="4" key="1">
    <citation type="journal article" date="2016" name="Environ. Microbiol.">
        <title>The complete genome of a viable archaeum isolated from 123-million-year-old rock salt.</title>
        <authorList>
            <person name="Jaakkola S.T."/>
            <person name="Pfeiffer F."/>
            <person name="Ravantti J.J."/>
            <person name="Guo Q."/>
            <person name="Liu Y."/>
            <person name="Chen X."/>
            <person name="Ma H."/>
            <person name="Yang C."/>
            <person name="Oksanen H.M."/>
            <person name="Bamford D.H."/>
        </authorList>
    </citation>
    <scope>NUCLEOTIDE SEQUENCE</scope>
    <source>
        <strain evidence="4">JI20-1</strain>
    </source>
</reference>
<name>A0A0U5H0F3_9EURY</name>
<dbReference type="GO" id="GO:0043168">
    <property type="term" value="F:anion binding"/>
    <property type="evidence" value="ECO:0007669"/>
    <property type="project" value="UniProtKB-ARBA"/>
</dbReference>
<keyword evidence="3" id="KW-0560">Oxidoreductase</keyword>
<dbReference type="GO" id="GO:0016616">
    <property type="term" value="F:oxidoreductase activity, acting on the CH-OH group of donors, NAD or NADP as acceptor"/>
    <property type="evidence" value="ECO:0007669"/>
    <property type="project" value="UniProtKB-ARBA"/>
</dbReference>
<dbReference type="PANTHER" id="PTHR44154:SF1">
    <property type="entry name" value="QUINONE OXIDOREDUCTASE"/>
    <property type="match status" value="1"/>
</dbReference>
<dbReference type="SUPFAM" id="SSF50129">
    <property type="entry name" value="GroES-like"/>
    <property type="match status" value="1"/>
</dbReference>
<dbReference type="AlphaFoldDB" id="A0A0U5H0F3"/>
<dbReference type="InterPro" id="IPR020843">
    <property type="entry name" value="ER"/>
</dbReference>
<dbReference type="SUPFAM" id="SSF51735">
    <property type="entry name" value="NAD(P)-binding Rossmann-fold domains"/>
    <property type="match status" value="1"/>
</dbReference>
<dbReference type="STRING" id="1407499.HHUB_2410"/>
<feature type="domain" description="Enoyl reductase (ER)" evidence="2">
    <location>
        <begin position="10"/>
        <end position="319"/>
    </location>
</feature>
<sequence length="321" mass="33592">MRAVRLQKHGEPEVMHVEDVDRPSPGVGELLLEVAAAGVNPVDTYFREGSYEPVGLPFTPGVDYAGTVVEVGEGVDTFAVGDRVYGTGIGNGAHQGAYAEYATVPTDRTVALPDDADLVEAGAAGVAAVTAWRALVDHAALDPAEYALVHGGSGGVGHAAVQIADAVSARVLTTARPEYHDGVAALGADAVLDYTRHDLEDAVLSVSDGGVDVVLDHRLDDYLQFDANVAAQNARVVGIGENSPDPGFTDDGAARSKDVTYQFMSMFNTPDLRVPLRGVAHLMATDELSIELAATYDLEEAAAAHRDVLTESYLGKLAVTP</sequence>
<protein>
    <submittedName>
        <fullName evidence="3">NADPH:quinone reductase</fullName>
        <ecNumber evidence="3">1.6.5.5</ecNumber>
    </submittedName>
</protein>
<accession>A0A0U5H0F3</accession>
<organism evidence="3 4">
    <name type="scientific">Halobacterium hubeiense</name>
    <dbReference type="NCBI Taxonomy" id="1407499"/>
    <lineage>
        <taxon>Archaea</taxon>
        <taxon>Methanobacteriati</taxon>
        <taxon>Methanobacteriota</taxon>
        <taxon>Stenosarchaea group</taxon>
        <taxon>Halobacteria</taxon>
        <taxon>Halobacteriales</taxon>
        <taxon>Halobacteriaceae</taxon>
        <taxon>Halobacterium</taxon>
    </lineage>
</organism>
<dbReference type="InterPro" id="IPR011032">
    <property type="entry name" value="GroES-like_sf"/>
</dbReference>
<dbReference type="Pfam" id="PF08240">
    <property type="entry name" value="ADH_N"/>
    <property type="match status" value="1"/>
</dbReference>
<gene>
    <name evidence="3" type="primary">qor2</name>
    <name evidence="3" type="ORF">HHUB_2410</name>
</gene>